<protein>
    <recommendedName>
        <fullName evidence="5">Solute-binding protein family 3/N-terminal domain-containing protein</fullName>
    </recommendedName>
</protein>
<evidence type="ECO:0000256" key="3">
    <source>
        <dbReference type="ARBA" id="ARBA00022729"/>
    </source>
</evidence>
<keyword evidence="3" id="KW-0732">Signal</keyword>
<dbReference type="Proteomes" id="UP001530400">
    <property type="component" value="Unassembled WGS sequence"/>
</dbReference>
<dbReference type="SUPFAM" id="SSF53850">
    <property type="entry name" value="Periplasmic binding protein-like II"/>
    <property type="match status" value="1"/>
</dbReference>
<evidence type="ECO:0000313" key="7">
    <source>
        <dbReference type="Proteomes" id="UP001530400"/>
    </source>
</evidence>
<dbReference type="EMBL" id="JALLPJ020000992">
    <property type="protein sequence ID" value="KAL3778329.1"/>
    <property type="molecule type" value="Genomic_DNA"/>
</dbReference>
<comment type="caution">
    <text evidence="6">The sequence shown here is derived from an EMBL/GenBank/DDBJ whole genome shotgun (WGS) entry which is preliminary data.</text>
</comment>
<gene>
    <name evidence="6" type="ORF">ACHAWO_011179</name>
</gene>
<proteinExistence type="inferred from homology"/>
<dbReference type="Gene3D" id="3.40.190.10">
    <property type="entry name" value="Periplasmic binding protein-like II"/>
    <property type="match status" value="2"/>
</dbReference>
<evidence type="ECO:0000256" key="1">
    <source>
        <dbReference type="ARBA" id="ARBA00010333"/>
    </source>
</evidence>
<feature type="domain" description="Solute-binding protein family 3/N-terminal" evidence="5">
    <location>
        <begin position="148"/>
        <end position="371"/>
    </location>
</feature>
<keyword evidence="4" id="KW-0472">Membrane</keyword>
<comment type="similarity">
    <text evidence="1">Belongs to the bacterial solute-binding protein 3 family.</text>
</comment>
<sequence length="557" mass="61607">MTNEGDEDERPMSSIEMEQPRMTATVRHLSSTIFDSFSSSRFNLSSIGGSLNNSQGAGDILIGATLVEPIEVVADVATMGFCQRHGKVIGSLSFIVLVGFVTFVATTYNRIGMWGNTLQPTTAPSSMPSMAPSFDPRPTLQIVQDRGVLRCGLHESQTRGSFRYQLCQAIAAVVLNNPDAVEKVDRTSRTRFIMLNDRVVDILAGGETYTIEREVYEPTTGASFTFSTPYYYDGLVFAGNQTFITCAEEIKRYDECAQLAICVINGTTDYEYIANQFTSEFLVISRGSRESILLYNDGKCNVIANGRLGLINFMFRESELIPPSFAIGNKTLNNDPLAFVTRHDDYEWSNVVNYALQALFYGERQGIGKNEAMCRNHTDDLSSNWYGLNYLNAVYCVGNYSEIYSNSQFADFTRTTIDTINNGTPMLYVIPYGNLDNSHDEMFFDLSHTFAGIKSETNLNCGIVVQDSNSDNSTDDGMFGMAVSFCQTLASSMLDGNLFAVNYTTFYDEESSTIALKNEEVDVLFGLTASMTSNFGNGSIEGVVFSTPYFYGNQTGK</sequence>
<dbReference type="SMART" id="SM00062">
    <property type="entry name" value="PBPb"/>
    <property type="match status" value="1"/>
</dbReference>
<evidence type="ECO:0000259" key="5">
    <source>
        <dbReference type="SMART" id="SM00062"/>
    </source>
</evidence>
<accession>A0ABD3NQR1</accession>
<reference evidence="6 7" key="1">
    <citation type="submission" date="2024-10" db="EMBL/GenBank/DDBJ databases">
        <title>Updated reference genomes for cyclostephanoid diatoms.</title>
        <authorList>
            <person name="Roberts W.R."/>
            <person name="Alverson A.J."/>
        </authorList>
    </citation>
    <scope>NUCLEOTIDE SEQUENCE [LARGE SCALE GENOMIC DNA]</scope>
    <source>
        <strain evidence="6 7">AJA010-31</strain>
    </source>
</reference>
<organism evidence="6 7">
    <name type="scientific">Cyclotella atomus</name>
    <dbReference type="NCBI Taxonomy" id="382360"/>
    <lineage>
        <taxon>Eukaryota</taxon>
        <taxon>Sar</taxon>
        <taxon>Stramenopiles</taxon>
        <taxon>Ochrophyta</taxon>
        <taxon>Bacillariophyta</taxon>
        <taxon>Coscinodiscophyceae</taxon>
        <taxon>Thalassiosirophycidae</taxon>
        <taxon>Stephanodiscales</taxon>
        <taxon>Stephanodiscaceae</taxon>
        <taxon>Cyclotella</taxon>
    </lineage>
</organism>
<keyword evidence="2" id="KW-0813">Transport</keyword>
<evidence type="ECO:0000313" key="6">
    <source>
        <dbReference type="EMBL" id="KAL3778329.1"/>
    </source>
</evidence>
<dbReference type="InterPro" id="IPR001638">
    <property type="entry name" value="Solute-binding_3/MltF_N"/>
</dbReference>
<dbReference type="PANTHER" id="PTHR30085">
    <property type="entry name" value="AMINO ACID ABC TRANSPORTER PERMEASE"/>
    <property type="match status" value="1"/>
</dbReference>
<evidence type="ECO:0000256" key="4">
    <source>
        <dbReference type="SAM" id="Phobius"/>
    </source>
</evidence>
<evidence type="ECO:0000256" key="2">
    <source>
        <dbReference type="ARBA" id="ARBA00022448"/>
    </source>
</evidence>
<keyword evidence="4" id="KW-0812">Transmembrane</keyword>
<name>A0ABD3NQR1_9STRA</name>
<keyword evidence="4" id="KW-1133">Transmembrane helix</keyword>
<feature type="transmembrane region" description="Helical" evidence="4">
    <location>
        <begin position="88"/>
        <end position="108"/>
    </location>
</feature>
<keyword evidence="7" id="KW-1185">Reference proteome</keyword>
<dbReference type="InterPro" id="IPR051455">
    <property type="entry name" value="Bact_solute-bind_prot3"/>
</dbReference>
<dbReference type="PANTHER" id="PTHR30085:SF6">
    <property type="entry name" value="ABC TRANSPORTER GLUTAMINE-BINDING PROTEIN GLNH"/>
    <property type="match status" value="1"/>
</dbReference>
<dbReference type="AlphaFoldDB" id="A0ABD3NQR1"/>